<dbReference type="PANTHER" id="PTHR43414:SF6">
    <property type="entry name" value="MULTIDRUG RESISTANCE PROTEIN MDTG"/>
    <property type="match status" value="1"/>
</dbReference>
<feature type="transmembrane region" description="Helical" evidence="7">
    <location>
        <begin position="86"/>
        <end position="105"/>
    </location>
</feature>
<accession>A0AAD8E9K3</accession>
<comment type="subcellular location">
    <subcellularLocation>
        <location evidence="1">Cell membrane</location>
        <topology evidence="1">Multi-pass membrane protein</topology>
    </subcellularLocation>
</comment>
<dbReference type="GO" id="GO:0022857">
    <property type="term" value="F:transmembrane transporter activity"/>
    <property type="evidence" value="ECO:0007669"/>
    <property type="project" value="InterPro"/>
</dbReference>
<dbReference type="Pfam" id="PF07690">
    <property type="entry name" value="MFS_1"/>
    <property type="match status" value="1"/>
</dbReference>
<feature type="transmembrane region" description="Helical" evidence="7">
    <location>
        <begin position="54"/>
        <end position="74"/>
    </location>
</feature>
<evidence type="ECO:0000313" key="9">
    <source>
        <dbReference type="Proteomes" id="UP001233999"/>
    </source>
</evidence>
<dbReference type="Proteomes" id="UP001233999">
    <property type="component" value="Unassembled WGS sequence"/>
</dbReference>
<evidence type="ECO:0000256" key="7">
    <source>
        <dbReference type="SAM" id="Phobius"/>
    </source>
</evidence>
<dbReference type="PANTHER" id="PTHR43414">
    <property type="entry name" value="MULTIDRUG RESISTANCE PROTEIN MDTG"/>
    <property type="match status" value="1"/>
</dbReference>
<feature type="non-terminal residue" evidence="8">
    <location>
        <position position="242"/>
    </location>
</feature>
<dbReference type="SUPFAM" id="SSF103473">
    <property type="entry name" value="MFS general substrate transporter"/>
    <property type="match status" value="1"/>
</dbReference>
<dbReference type="GO" id="GO:0005886">
    <property type="term" value="C:plasma membrane"/>
    <property type="evidence" value="ECO:0007669"/>
    <property type="project" value="UniProtKB-SubCell"/>
</dbReference>
<keyword evidence="6 7" id="KW-0472">Membrane</keyword>
<reference evidence="8" key="2">
    <citation type="submission" date="2023-05" db="EMBL/GenBank/DDBJ databases">
        <authorList>
            <person name="Fouks B."/>
        </authorList>
    </citation>
    <scope>NUCLEOTIDE SEQUENCE</scope>
    <source>
        <strain evidence="8">Stay&amp;Tobe</strain>
        <tissue evidence="8">Testes</tissue>
    </source>
</reference>
<comment type="caution">
    <text evidence="8">The sequence shown here is derived from an EMBL/GenBank/DDBJ whole genome shotgun (WGS) entry which is preliminary data.</text>
</comment>
<feature type="transmembrane region" description="Helical" evidence="7">
    <location>
        <begin position="9"/>
        <end position="29"/>
    </location>
</feature>
<evidence type="ECO:0000256" key="2">
    <source>
        <dbReference type="ARBA" id="ARBA00022448"/>
    </source>
</evidence>
<dbReference type="InterPro" id="IPR036259">
    <property type="entry name" value="MFS_trans_sf"/>
</dbReference>
<evidence type="ECO:0000256" key="4">
    <source>
        <dbReference type="ARBA" id="ARBA00022692"/>
    </source>
</evidence>
<name>A0AAD8E9K3_DIPPU</name>
<keyword evidence="2" id="KW-0813">Transport</keyword>
<dbReference type="Gene3D" id="1.20.1250.20">
    <property type="entry name" value="MFS general substrate transporter like domains"/>
    <property type="match status" value="1"/>
</dbReference>
<gene>
    <name evidence="8" type="ORF">L9F63_023100</name>
</gene>
<dbReference type="InterPro" id="IPR011701">
    <property type="entry name" value="MFS"/>
</dbReference>
<reference evidence="8" key="1">
    <citation type="journal article" date="2023" name="IScience">
        <title>Live-bearing cockroach genome reveals convergent evolutionary mechanisms linked to viviparity in insects and beyond.</title>
        <authorList>
            <person name="Fouks B."/>
            <person name="Harrison M.C."/>
            <person name="Mikhailova A.A."/>
            <person name="Marchal E."/>
            <person name="English S."/>
            <person name="Carruthers M."/>
            <person name="Jennings E.C."/>
            <person name="Chiamaka E.L."/>
            <person name="Frigard R.A."/>
            <person name="Pippel M."/>
            <person name="Attardo G.M."/>
            <person name="Benoit J.B."/>
            <person name="Bornberg-Bauer E."/>
            <person name="Tobe S.S."/>
        </authorList>
    </citation>
    <scope>NUCLEOTIDE SEQUENCE</scope>
    <source>
        <strain evidence="8">Stay&amp;Tobe</strain>
    </source>
</reference>
<evidence type="ECO:0000256" key="1">
    <source>
        <dbReference type="ARBA" id="ARBA00004651"/>
    </source>
</evidence>
<sequence>MANATKVKFLYALNFMDIFGFSLFMPLLFDHLRSLQVSHFTIGLLGSIHSGLQLISGTCEHVQTLFASLIAGVAPSDKQSEVQGRVASIAGIAFMIGPIIGGHLGEYNNGFQYVCYICSCIFIINFVNVKLFLSNSHKTKHIKKMKKPTDEKGKGKSEFFRVITDLKNIDWTLYWDIFAFKLFCDFTVGLHYQNLQILLKEYYNVTSSKVGYILALAGLMGAATGFLNGWISKFYKNDKNHA</sequence>
<keyword evidence="3" id="KW-1003">Cell membrane</keyword>
<dbReference type="EMBL" id="JASPKZ010007848">
    <property type="protein sequence ID" value="KAJ9581712.1"/>
    <property type="molecule type" value="Genomic_DNA"/>
</dbReference>
<keyword evidence="5 7" id="KW-1133">Transmembrane helix</keyword>
<keyword evidence="4 7" id="KW-0812">Transmembrane</keyword>
<feature type="transmembrane region" description="Helical" evidence="7">
    <location>
        <begin position="212"/>
        <end position="231"/>
    </location>
</feature>
<organism evidence="8 9">
    <name type="scientific">Diploptera punctata</name>
    <name type="common">Pacific beetle cockroach</name>
    <dbReference type="NCBI Taxonomy" id="6984"/>
    <lineage>
        <taxon>Eukaryota</taxon>
        <taxon>Metazoa</taxon>
        <taxon>Ecdysozoa</taxon>
        <taxon>Arthropoda</taxon>
        <taxon>Hexapoda</taxon>
        <taxon>Insecta</taxon>
        <taxon>Pterygota</taxon>
        <taxon>Neoptera</taxon>
        <taxon>Polyneoptera</taxon>
        <taxon>Dictyoptera</taxon>
        <taxon>Blattodea</taxon>
        <taxon>Blaberoidea</taxon>
        <taxon>Blaberidae</taxon>
        <taxon>Diplopterinae</taxon>
        <taxon>Diploptera</taxon>
    </lineage>
</organism>
<protein>
    <submittedName>
        <fullName evidence="8">Uncharacterized protein</fullName>
    </submittedName>
</protein>
<feature type="transmembrane region" description="Helical" evidence="7">
    <location>
        <begin position="111"/>
        <end position="133"/>
    </location>
</feature>
<evidence type="ECO:0000256" key="5">
    <source>
        <dbReference type="ARBA" id="ARBA00022989"/>
    </source>
</evidence>
<proteinExistence type="predicted"/>
<evidence type="ECO:0000313" key="8">
    <source>
        <dbReference type="EMBL" id="KAJ9581712.1"/>
    </source>
</evidence>
<dbReference type="AlphaFoldDB" id="A0AAD8E9K3"/>
<evidence type="ECO:0000256" key="6">
    <source>
        <dbReference type="ARBA" id="ARBA00023136"/>
    </source>
</evidence>
<keyword evidence="9" id="KW-1185">Reference proteome</keyword>
<evidence type="ECO:0000256" key="3">
    <source>
        <dbReference type="ARBA" id="ARBA00022475"/>
    </source>
</evidence>